<feature type="region of interest" description="Disordered" evidence="1">
    <location>
        <begin position="71"/>
        <end position="121"/>
    </location>
</feature>
<evidence type="ECO:0000259" key="2">
    <source>
        <dbReference type="Pfam" id="PF20454"/>
    </source>
</evidence>
<protein>
    <submittedName>
        <fullName evidence="4">Phage terminase large subunit (GpA)</fullName>
    </submittedName>
</protein>
<feature type="domain" description="Terminase large subunit GpA endonuclease" evidence="2">
    <location>
        <begin position="12"/>
        <end position="101"/>
    </location>
</feature>
<reference evidence="4" key="1">
    <citation type="submission" date="2019-02" db="EMBL/GenBank/DDBJ databases">
        <authorList>
            <person name="Gruber-Vodicka R. H."/>
            <person name="Seah K. B. B."/>
        </authorList>
    </citation>
    <scope>NUCLEOTIDE SEQUENCE</scope>
    <source>
        <strain evidence="4">BECK_SA2B12</strain>
        <strain evidence="3">BECK_SA2B15</strain>
    </source>
</reference>
<evidence type="ECO:0000256" key="1">
    <source>
        <dbReference type="SAM" id="MobiDB-lite"/>
    </source>
</evidence>
<dbReference type="EMBL" id="CAADFG010000032">
    <property type="protein sequence ID" value="VFJ91472.1"/>
    <property type="molecule type" value="Genomic_DNA"/>
</dbReference>
<dbReference type="GO" id="GO:0004519">
    <property type="term" value="F:endonuclease activity"/>
    <property type="evidence" value="ECO:0007669"/>
    <property type="project" value="InterPro"/>
</dbReference>
<name>A0A450V3H5_9GAMM</name>
<dbReference type="EMBL" id="CAADFJ010000031">
    <property type="protein sequence ID" value="VFJ99340.1"/>
    <property type="molecule type" value="Genomic_DNA"/>
</dbReference>
<dbReference type="AlphaFoldDB" id="A0A450V3H5"/>
<accession>A0A450V3H5</accession>
<organism evidence="4">
    <name type="scientific">Candidatus Kentrum eta</name>
    <dbReference type="NCBI Taxonomy" id="2126337"/>
    <lineage>
        <taxon>Bacteria</taxon>
        <taxon>Pseudomonadati</taxon>
        <taxon>Pseudomonadota</taxon>
        <taxon>Gammaproteobacteria</taxon>
        <taxon>Candidatus Kentrum</taxon>
    </lineage>
</organism>
<proteinExistence type="predicted"/>
<feature type="compositionally biased region" description="Basic and acidic residues" evidence="1">
    <location>
        <begin position="90"/>
        <end position="107"/>
    </location>
</feature>
<sequence length="121" mass="13541">MHECTRGCVDKNDAVWEALDKLAFSPFKHANGNAIRAKAISIDSGDGNTNDAVYSWVRTRSARHPHVRVMAVKGSSERQDPEIFATPRLKSIDHHRPDKQTKADRHGVKVCCLPSQLPTRQ</sequence>
<evidence type="ECO:0000313" key="3">
    <source>
        <dbReference type="EMBL" id="VFJ91472.1"/>
    </source>
</evidence>
<gene>
    <name evidence="3" type="ORF">BECKH772A_GA0070896_100327</name>
    <name evidence="4" type="ORF">BECKH772C_GA0070978_100318</name>
</gene>
<dbReference type="Pfam" id="PF20454">
    <property type="entry name" value="GpA_nuclease"/>
    <property type="match status" value="1"/>
</dbReference>
<dbReference type="InterPro" id="IPR046454">
    <property type="entry name" value="GpA_endonuclease"/>
</dbReference>
<evidence type="ECO:0000313" key="4">
    <source>
        <dbReference type="EMBL" id="VFJ99340.1"/>
    </source>
</evidence>